<accession>A0A4Y2J253</accession>
<dbReference type="AlphaFoldDB" id="A0A4Y2J253"/>
<name>A0A4Y2J253_ARAVE</name>
<dbReference type="OrthoDB" id="8191996at2759"/>
<reference evidence="1 2" key="1">
    <citation type="journal article" date="2019" name="Sci. Rep.">
        <title>Orb-weaving spider Araneus ventricosus genome elucidates the spidroin gene catalogue.</title>
        <authorList>
            <person name="Kono N."/>
            <person name="Nakamura H."/>
            <person name="Ohtoshi R."/>
            <person name="Moran D.A.P."/>
            <person name="Shinohara A."/>
            <person name="Yoshida Y."/>
            <person name="Fujiwara M."/>
            <person name="Mori M."/>
            <person name="Tomita M."/>
            <person name="Arakawa K."/>
        </authorList>
    </citation>
    <scope>NUCLEOTIDE SEQUENCE [LARGE SCALE GENOMIC DNA]</scope>
</reference>
<keyword evidence="2" id="KW-1185">Reference proteome</keyword>
<proteinExistence type="predicted"/>
<organism evidence="1 2">
    <name type="scientific">Araneus ventricosus</name>
    <name type="common">Orbweaver spider</name>
    <name type="synonym">Epeira ventricosa</name>
    <dbReference type="NCBI Taxonomy" id="182803"/>
    <lineage>
        <taxon>Eukaryota</taxon>
        <taxon>Metazoa</taxon>
        <taxon>Ecdysozoa</taxon>
        <taxon>Arthropoda</taxon>
        <taxon>Chelicerata</taxon>
        <taxon>Arachnida</taxon>
        <taxon>Araneae</taxon>
        <taxon>Araneomorphae</taxon>
        <taxon>Entelegynae</taxon>
        <taxon>Araneoidea</taxon>
        <taxon>Araneidae</taxon>
        <taxon>Araneus</taxon>
    </lineage>
</organism>
<gene>
    <name evidence="1" type="ORF">AVEN_79339_1</name>
</gene>
<protein>
    <submittedName>
        <fullName evidence="1">Uncharacterized protein</fullName>
    </submittedName>
</protein>
<comment type="caution">
    <text evidence="1">The sequence shown here is derived from an EMBL/GenBank/DDBJ whole genome shotgun (WGS) entry which is preliminary data.</text>
</comment>
<evidence type="ECO:0000313" key="1">
    <source>
        <dbReference type="EMBL" id="GBM83246.1"/>
    </source>
</evidence>
<evidence type="ECO:0000313" key="2">
    <source>
        <dbReference type="Proteomes" id="UP000499080"/>
    </source>
</evidence>
<sequence length="98" mass="11234">MPQSTENPADCEIRSVSRFLDARYVKVAEIHRQVSKVNRENIMSEGMHLKKHLGGQHHDDDDDLKMAMLAADFYVDGIQNLVVRYEKCLNIGGNYVEK</sequence>
<dbReference type="EMBL" id="BGPR01003065">
    <property type="protein sequence ID" value="GBM83246.1"/>
    <property type="molecule type" value="Genomic_DNA"/>
</dbReference>
<dbReference type="Proteomes" id="UP000499080">
    <property type="component" value="Unassembled WGS sequence"/>
</dbReference>